<feature type="compositionally biased region" description="Low complexity" evidence="1">
    <location>
        <begin position="436"/>
        <end position="457"/>
    </location>
</feature>
<evidence type="ECO:0000313" key="3">
    <source>
        <dbReference type="Proteomes" id="UP001153069"/>
    </source>
</evidence>
<feature type="compositionally biased region" description="Basic and acidic residues" evidence="1">
    <location>
        <begin position="332"/>
        <end position="348"/>
    </location>
</feature>
<sequence>MAVQHRRVQNPFRRGGRAASFGGNPRGGGLPTHYGGNGYGRNVHGNHSPFARLRNVCAFTVLGGLALYAFLGSSSTSTPSTDGSSHLSNIKVPPPASGTTASKDSSSNQQQYQRRDSGLRNRVSRSKTDSYRHDDTPQNYHQNQDSKEDETAAVEYEHGGSENGPLDSESSIDHEQNNKIHLGGEEETDPEHHFDKQRPNGGRSEDHDGMASEEEEGINHQHHDTEDEDANQLHDTEDEQDNQHHNTEDEQDNNLHHDTEDEQNHDNSHLNESGEETHHEEGRESQDRGEPASEEEAAEEEHHGASKNSQDHTGDTEEHSHEEQEFGNEDGTGDHSNDETGEEQRKDEDSDIGESESEKGEDSAEDQDVDSAEESAATNNTSLAKDGLLQLASDETESSTNTSNTNATISVTNKTDQSVLVGNVANIDTAKTNSRLATLNATDTNSTSLLSSSDASSPMTGADASEEASPTKGRKGEQVALGEAPLEAASDGSFSKGKEVELSPLHGPSNEGELEIASDGTSSVAKMEALLPLHGPANKGELAPWEEAADANNNFQPLHKNEDLKNKETKGSPKKQMKKKKVPGWKEAEMEMFQPIRNEGGEKKSSDEEHNESPADSTSDAALESVSVLGKQTLEVDTTEEKVSKKIQSAKGGASAKAKGGTKSKKKQQNESPADFTSVAALESESVLGKQTLQLDATEEKTSKKNQSAKGGASAKAKGGQSTKAKKKQQNESPADFTSVAALESESVLGKQTLEIDATENISKKNQSVKGGASAKAKGGQSTKAKEKQGDRLTPAPARQNARLQKDKKVMTKEKR</sequence>
<feature type="compositionally biased region" description="Polar residues" evidence="1">
    <location>
        <begin position="760"/>
        <end position="769"/>
    </location>
</feature>
<feature type="region of interest" description="Disordered" evidence="1">
    <location>
        <begin position="1"/>
        <end position="34"/>
    </location>
</feature>
<dbReference type="EMBL" id="CAICTM010000067">
    <property type="protein sequence ID" value="CAB9499754.1"/>
    <property type="molecule type" value="Genomic_DNA"/>
</dbReference>
<feature type="compositionally biased region" description="Basic and acidic residues" evidence="1">
    <location>
        <begin position="171"/>
        <end position="210"/>
    </location>
</feature>
<keyword evidence="3" id="KW-1185">Reference proteome</keyword>
<feature type="compositionally biased region" description="Gly residues" evidence="1">
    <location>
        <begin position="24"/>
        <end position="34"/>
    </location>
</feature>
<feature type="compositionally biased region" description="Acidic residues" evidence="1">
    <location>
        <begin position="363"/>
        <end position="373"/>
    </location>
</feature>
<proteinExistence type="predicted"/>
<dbReference type="Proteomes" id="UP001153069">
    <property type="component" value="Unassembled WGS sequence"/>
</dbReference>
<feature type="compositionally biased region" description="Low complexity" evidence="1">
    <location>
        <begin position="770"/>
        <end position="783"/>
    </location>
</feature>
<feature type="compositionally biased region" description="Low complexity" evidence="1">
    <location>
        <begin position="646"/>
        <end position="659"/>
    </location>
</feature>
<feature type="compositionally biased region" description="Basic and acidic residues" evidence="1">
    <location>
        <begin position="217"/>
        <end position="269"/>
    </location>
</feature>
<feature type="compositionally biased region" description="Basic residues" evidence="1">
    <location>
        <begin position="572"/>
        <end position="583"/>
    </location>
</feature>
<comment type="caution">
    <text evidence="2">The sequence shown here is derived from an EMBL/GenBank/DDBJ whole genome shotgun (WGS) entry which is preliminary data.</text>
</comment>
<accession>A0A9N8DFF3</accession>
<feature type="compositionally biased region" description="Low complexity" evidence="1">
    <location>
        <begin position="74"/>
        <end position="85"/>
    </location>
</feature>
<evidence type="ECO:0000313" key="2">
    <source>
        <dbReference type="EMBL" id="CAB9499754.1"/>
    </source>
</evidence>
<gene>
    <name evidence="2" type="ORF">SEMRO_68_G038010.1</name>
</gene>
<feature type="compositionally biased region" description="Basic and acidic residues" evidence="1">
    <location>
        <begin position="804"/>
        <end position="816"/>
    </location>
</feature>
<dbReference type="AlphaFoldDB" id="A0A9N8DFF3"/>
<feature type="compositionally biased region" description="Basic and acidic residues" evidence="1">
    <location>
        <begin position="599"/>
        <end position="613"/>
    </location>
</feature>
<feature type="compositionally biased region" description="Polar residues" evidence="1">
    <location>
        <begin position="97"/>
        <end position="112"/>
    </location>
</feature>
<evidence type="ECO:0000256" key="1">
    <source>
        <dbReference type="SAM" id="MobiDB-lite"/>
    </source>
</evidence>
<feature type="compositionally biased region" description="Basic and acidic residues" evidence="1">
    <location>
        <begin position="126"/>
        <end position="136"/>
    </location>
</feature>
<feature type="compositionally biased region" description="Low complexity" evidence="1">
    <location>
        <begin position="705"/>
        <end position="723"/>
    </location>
</feature>
<feature type="compositionally biased region" description="Basic and acidic residues" evidence="1">
    <location>
        <begin position="275"/>
        <end position="291"/>
    </location>
</feature>
<feature type="region of interest" description="Disordered" evidence="1">
    <location>
        <begin position="74"/>
        <end position="816"/>
    </location>
</feature>
<name>A0A9N8DFF3_9STRA</name>
<feature type="compositionally biased region" description="Low complexity" evidence="1">
    <location>
        <begin position="398"/>
        <end position="413"/>
    </location>
</feature>
<organism evidence="2 3">
    <name type="scientific">Seminavis robusta</name>
    <dbReference type="NCBI Taxonomy" id="568900"/>
    <lineage>
        <taxon>Eukaryota</taxon>
        <taxon>Sar</taxon>
        <taxon>Stramenopiles</taxon>
        <taxon>Ochrophyta</taxon>
        <taxon>Bacillariophyta</taxon>
        <taxon>Bacillariophyceae</taxon>
        <taxon>Bacillariophycidae</taxon>
        <taxon>Naviculales</taxon>
        <taxon>Naviculaceae</taxon>
        <taxon>Seminavis</taxon>
    </lineage>
</organism>
<feature type="compositionally biased region" description="Basic and acidic residues" evidence="1">
    <location>
        <begin position="559"/>
        <end position="571"/>
    </location>
</feature>
<feature type="compositionally biased region" description="Basic and acidic residues" evidence="1">
    <location>
        <begin position="300"/>
        <end position="324"/>
    </location>
</feature>
<protein>
    <submittedName>
        <fullName evidence="2">Uncharacterized protein</fullName>
    </submittedName>
</protein>
<feature type="compositionally biased region" description="Basic and acidic residues" evidence="1">
    <location>
        <begin position="144"/>
        <end position="160"/>
    </location>
</feature>
<reference evidence="2" key="1">
    <citation type="submission" date="2020-06" db="EMBL/GenBank/DDBJ databases">
        <authorList>
            <consortium name="Plant Systems Biology data submission"/>
        </authorList>
    </citation>
    <scope>NUCLEOTIDE SEQUENCE</scope>
    <source>
        <strain evidence="2">D6</strain>
    </source>
</reference>